<sequence>MGPGRRHHRPFQKTAVQMCQIIGAAAAACRRRVAFRIRIFVGDEHRSVGIEDVVGVRRTDEQKAKGVHERQCAGNPDDFGQKSHLISISKQINNRTAQHENKSNWLVILDTSGIHSYEISGLIYRCRALFMKKITFLNDYTPSFLKWSGFKQSAHARDHEISCGSFRND</sequence>
<dbReference type="WBParaSite" id="nRc.2.0.1.t33950-RA">
    <property type="protein sequence ID" value="nRc.2.0.1.t33950-RA"/>
    <property type="gene ID" value="nRc.2.0.1.g33950"/>
</dbReference>
<accession>A0A915K5C9</accession>
<evidence type="ECO:0000313" key="2">
    <source>
        <dbReference type="WBParaSite" id="nRc.2.0.1.t33950-RA"/>
    </source>
</evidence>
<proteinExistence type="predicted"/>
<dbReference type="PROSITE" id="PS51257">
    <property type="entry name" value="PROKAR_LIPOPROTEIN"/>
    <property type="match status" value="1"/>
</dbReference>
<dbReference type="Proteomes" id="UP000887565">
    <property type="component" value="Unplaced"/>
</dbReference>
<reference evidence="2" key="1">
    <citation type="submission" date="2022-11" db="UniProtKB">
        <authorList>
            <consortium name="WormBaseParasite"/>
        </authorList>
    </citation>
    <scope>IDENTIFICATION</scope>
</reference>
<organism evidence="1 2">
    <name type="scientific">Romanomermis culicivorax</name>
    <name type="common">Nematode worm</name>
    <dbReference type="NCBI Taxonomy" id="13658"/>
    <lineage>
        <taxon>Eukaryota</taxon>
        <taxon>Metazoa</taxon>
        <taxon>Ecdysozoa</taxon>
        <taxon>Nematoda</taxon>
        <taxon>Enoplea</taxon>
        <taxon>Dorylaimia</taxon>
        <taxon>Mermithida</taxon>
        <taxon>Mermithoidea</taxon>
        <taxon>Mermithidae</taxon>
        <taxon>Romanomermis</taxon>
    </lineage>
</organism>
<evidence type="ECO:0000313" key="1">
    <source>
        <dbReference type="Proteomes" id="UP000887565"/>
    </source>
</evidence>
<dbReference type="AlphaFoldDB" id="A0A915K5C9"/>
<keyword evidence="1" id="KW-1185">Reference proteome</keyword>
<protein>
    <submittedName>
        <fullName evidence="2">Uncharacterized protein</fullName>
    </submittedName>
</protein>
<name>A0A915K5C9_ROMCU</name>